<evidence type="ECO:0000256" key="1">
    <source>
        <dbReference type="SAM" id="Phobius"/>
    </source>
</evidence>
<keyword evidence="1" id="KW-0812">Transmembrane</keyword>
<organism evidence="2 3">
    <name type="scientific">Virgibacillus dokdonensis</name>
    <dbReference type="NCBI Taxonomy" id="302167"/>
    <lineage>
        <taxon>Bacteria</taxon>
        <taxon>Bacillati</taxon>
        <taxon>Bacillota</taxon>
        <taxon>Bacilli</taxon>
        <taxon>Bacillales</taxon>
        <taxon>Bacillaceae</taxon>
        <taxon>Virgibacillus</taxon>
    </lineage>
</organism>
<reference evidence="2 3" key="1">
    <citation type="submission" date="2017-05" db="EMBL/GenBank/DDBJ databases">
        <title>Virgibacillus sp. AK90 isolated from a saltern of Kakinada, India.</title>
        <authorList>
            <person name="Gupta V."/>
            <person name="Sidhu C."/>
            <person name="Korpole S."/>
            <person name="Pinnaka A.K."/>
        </authorList>
    </citation>
    <scope>NUCLEOTIDE SEQUENCE [LARGE SCALE GENOMIC DNA]</scope>
    <source>
        <strain evidence="2 3">AK90</strain>
    </source>
</reference>
<dbReference type="RefSeq" id="WP_116278378.1">
    <property type="nucleotide sequence ID" value="NZ_NFZX01000020.1"/>
</dbReference>
<keyword evidence="1" id="KW-1133">Transmembrane helix</keyword>
<protein>
    <submittedName>
        <fullName evidence="2">Uncharacterized protein</fullName>
    </submittedName>
</protein>
<comment type="caution">
    <text evidence="2">The sequence shown here is derived from an EMBL/GenBank/DDBJ whole genome shotgun (WGS) entry which is preliminary data.</text>
</comment>
<dbReference type="Proteomes" id="UP000256488">
    <property type="component" value="Unassembled WGS sequence"/>
</dbReference>
<keyword evidence="1" id="KW-0472">Membrane</keyword>
<accession>A0A3E0WR90</accession>
<feature type="transmembrane region" description="Helical" evidence="1">
    <location>
        <begin position="20"/>
        <end position="44"/>
    </location>
</feature>
<sequence length="75" mass="7512">MGAKGSLEGILIAPNAGLIWGLYVVAIGTTVVGVSHAVVLTFYIETAGAGPGINSNTGSALEADKVVDKIITTLN</sequence>
<proteinExistence type="predicted"/>
<dbReference type="AlphaFoldDB" id="A0A3E0WR90"/>
<evidence type="ECO:0000313" key="2">
    <source>
        <dbReference type="EMBL" id="RFA34713.1"/>
    </source>
</evidence>
<dbReference type="EMBL" id="NFZX01000020">
    <property type="protein sequence ID" value="RFA34713.1"/>
    <property type="molecule type" value="Genomic_DNA"/>
</dbReference>
<gene>
    <name evidence="2" type="ORF">CAI16_10680</name>
</gene>
<name>A0A3E0WR90_9BACI</name>
<evidence type="ECO:0000313" key="3">
    <source>
        <dbReference type="Proteomes" id="UP000256488"/>
    </source>
</evidence>